<protein>
    <submittedName>
        <fullName evidence="1">Uncharacterized protein</fullName>
    </submittedName>
</protein>
<reference evidence="1" key="1">
    <citation type="submission" date="2018-05" db="EMBL/GenBank/DDBJ databases">
        <title>Draft genome of Mucuna pruriens seed.</title>
        <authorList>
            <person name="Nnadi N.E."/>
            <person name="Vos R."/>
            <person name="Hasami M.H."/>
            <person name="Devisetty U.K."/>
            <person name="Aguiy J.C."/>
        </authorList>
    </citation>
    <scope>NUCLEOTIDE SEQUENCE [LARGE SCALE GENOMIC DNA]</scope>
    <source>
        <strain evidence="1">JCA_2017</strain>
    </source>
</reference>
<evidence type="ECO:0000313" key="2">
    <source>
        <dbReference type="Proteomes" id="UP000257109"/>
    </source>
</evidence>
<name>A0A371G1S1_MUCPR</name>
<organism evidence="1 2">
    <name type="scientific">Mucuna pruriens</name>
    <name type="common">Velvet bean</name>
    <name type="synonym">Dolichos pruriens</name>
    <dbReference type="NCBI Taxonomy" id="157652"/>
    <lineage>
        <taxon>Eukaryota</taxon>
        <taxon>Viridiplantae</taxon>
        <taxon>Streptophyta</taxon>
        <taxon>Embryophyta</taxon>
        <taxon>Tracheophyta</taxon>
        <taxon>Spermatophyta</taxon>
        <taxon>Magnoliopsida</taxon>
        <taxon>eudicotyledons</taxon>
        <taxon>Gunneridae</taxon>
        <taxon>Pentapetalae</taxon>
        <taxon>rosids</taxon>
        <taxon>fabids</taxon>
        <taxon>Fabales</taxon>
        <taxon>Fabaceae</taxon>
        <taxon>Papilionoideae</taxon>
        <taxon>50 kb inversion clade</taxon>
        <taxon>NPAAA clade</taxon>
        <taxon>indigoferoid/millettioid clade</taxon>
        <taxon>Phaseoleae</taxon>
        <taxon>Mucuna</taxon>
    </lineage>
</organism>
<accession>A0A371G1S1</accession>
<proteinExistence type="predicted"/>
<comment type="caution">
    <text evidence="1">The sequence shown here is derived from an EMBL/GenBank/DDBJ whole genome shotgun (WGS) entry which is preliminary data.</text>
</comment>
<sequence length="89" mass="9953">MSGRPWATRHICASKNIVVSCIPVEDGEELVYLGDFRTTLVLGMGKVMLKFTSDYNFFSSIWVFESVLKSSDEGLFFIALGLLVLDQLV</sequence>
<evidence type="ECO:0000313" key="1">
    <source>
        <dbReference type="EMBL" id="RDX84487.1"/>
    </source>
</evidence>
<dbReference type="EMBL" id="QJKJ01007034">
    <property type="protein sequence ID" value="RDX84487.1"/>
    <property type="molecule type" value="Genomic_DNA"/>
</dbReference>
<keyword evidence="2" id="KW-1185">Reference proteome</keyword>
<dbReference type="Proteomes" id="UP000257109">
    <property type="component" value="Unassembled WGS sequence"/>
</dbReference>
<feature type="non-terminal residue" evidence="1">
    <location>
        <position position="1"/>
    </location>
</feature>
<gene>
    <name evidence="1" type="ORF">CR513_34455</name>
</gene>
<dbReference type="OrthoDB" id="1432175at2759"/>
<dbReference type="AlphaFoldDB" id="A0A371G1S1"/>